<evidence type="ECO:0000256" key="6">
    <source>
        <dbReference type="ARBA" id="ARBA00022833"/>
    </source>
</evidence>
<feature type="binding site" evidence="7">
    <location>
        <position position="114"/>
    </location>
    <ligand>
        <name>Zn(2+)</name>
        <dbReference type="ChEBI" id="CHEBI:29105"/>
        <note>catalytic</note>
    </ligand>
</feature>
<accession>H3KGU7</accession>
<name>H3KGU7_9BURK</name>
<organism evidence="8 9">
    <name type="scientific">Sutterella parvirubra YIT 11816</name>
    <dbReference type="NCBI Taxonomy" id="762967"/>
    <lineage>
        <taxon>Bacteria</taxon>
        <taxon>Pseudomonadati</taxon>
        <taxon>Pseudomonadota</taxon>
        <taxon>Betaproteobacteria</taxon>
        <taxon>Burkholderiales</taxon>
        <taxon>Sutterellaceae</taxon>
        <taxon>Sutterella</taxon>
    </lineage>
</organism>
<evidence type="ECO:0000313" key="9">
    <source>
        <dbReference type="Proteomes" id="UP000004956"/>
    </source>
</evidence>
<keyword evidence="9" id="KW-1185">Reference proteome</keyword>
<dbReference type="NCBIfam" id="TIGR00043">
    <property type="entry name" value="rRNA maturation RNase YbeY"/>
    <property type="match status" value="1"/>
</dbReference>
<sequence>MTENAPTLTVHMQQRSKFPELPDRRVMLRWMRAAVETDAEFTVRFVDLEEGRELNHQFRGRDYATNVLTFDYAREPVVMADIVIAVPVLVREAEEQGKTFREHLAHLLVHGVLHARGYDHLDEEEAEEMEALETKILTGLGFPNPYSDRIGMVHD</sequence>
<dbReference type="GO" id="GO:0006364">
    <property type="term" value="P:rRNA processing"/>
    <property type="evidence" value="ECO:0007669"/>
    <property type="project" value="UniProtKB-UniRule"/>
</dbReference>
<comment type="subcellular location">
    <subcellularLocation>
        <location evidence="7">Cytoplasm</location>
    </subcellularLocation>
</comment>
<evidence type="ECO:0000313" key="8">
    <source>
        <dbReference type="EMBL" id="EHY30657.1"/>
    </source>
</evidence>
<evidence type="ECO:0000256" key="5">
    <source>
        <dbReference type="ARBA" id="ARBA00022801"/>
    </source>
</evidence>
<proteinExistence type="inferred from homology"/>
<evidence type="ECO:0000256" key="4">
    <source>
        <dbReference type="ARBA" id="ARBA00022759"/>
    </source>
</evidence>
<comment type="cofactor">
    <cofactor evidence="7">
        <name>Zn(2+)</name>
        <dbReference type="ChEBI" id="CHEBI:29105"/>
    </cofactor>
    <text evidence="7">Binds 1 zinc ion.</text>
</comment>
<keyword evidence="4 7" id="KW-0255">Endonuclease</keyword>
<dbReference type="GO" id="GO:0008270">
    <property type="term" value="F:zinc ion binding"/>
    <property type="evidence" value="ECO:0007669"/>
    <property type="project" value="UniProtKB-UniRule"/>
</dbReference>
<dbReference type="EMBL" id="AFBQ01000296">
    <property type="protein sequence ID" value="EHY30657.1"/>
    <property type="molecule type" value="Genomic_DNA"/>
</dbReference>
<dbReference type="SUPFAM" id="SSF55486">
    <property type="entry name" value="Metalloproteases ('zincins'), catalytic domain"/>
    <property type="match status" value="1"/>
</dbReference>
<dbReference type="HAMAP" id="MF_00009">
    <property type="entry name" value="Endoribonucl_YbeY"/>
    <property type="match status" value="1"/>
</dbReference>
<keyword evidence="3 7" id="KW-0479">Metal-binding</keyword>
<dbReference type="GO" id="GO:0005737">
    <property type="term" value="C:cytoplasm"/>
    <property type="evidence" value="ECO:0007669"/>
    <property type="project" value="UniProtKB-SubCell"/>
</dbReference>
<evidence type="ECO:0000256" key="2">
    <source>
        <dbReference type="ARBA" id="ARBA00022722"/>
    </source>
</evidence>
<dbReference type="Proteomes" id="UP000004956">
    <property type="component" value="Unassembled WGS sequence"/>
</dbReference>
<keyword evidence="7" id="KW-0963">Cytoplasm</keyword>
<comment type="similarity">
    <text evidence="1 7">Belongs to the endoribonuclease YbeY family.</text>
</comment>
<feature type="binding site" evidence="7">
    <location>
        <position position="110"/>
    </location>
    <ligand>
        <name>Zn(2+)</name>
        <dbReference type="ChEBI" id="CHEBI:29105"/>
        <note>catalytic</note>
    </ligand>
</feature>
<keyword evidence="6 7" id="KW-0862">Zinc</keyword>
<dbReference type="InterPro" id="IPR002036">
    <property type="entry name" value="YbeY"/>
</dbReference>
<dbReference type="OrthoDB" id="9807740at2"/>
<dbReference type="Pfam" id="PF02130">
    <property type="entry name" value="YbeY"/>
    <property type="match status" value="1"/>
</dbReference>
<keyword evidence="7" id="KW-0698">rRNA processing</keyword>
<dbReference type="GO" id="GO:0004521">
    <property type="term" value="F:RNA endonuclease activity"/>
    <property type="evidence" value="ECO:0007669"/>
    <property type="project" value="UniProtKB-UniRule"/>
</dbReference>
<comment type="caution">
    <text evidence="8">The sequence shown here is derived from an EMBL/GenBank/DDBJ whole genome shotgun (WGS) entry which is preliminary data.</text>
</comment>
<dbReference type="PANTHER" id="PTHR46986:SF1">
    <property type="entry name" value="ENDORIBONUCLEASE YBEY, CHLOROPLASTIC"/>
    <property type="match status" value="1"/>
</dbReference>
<keyword evidence="2 7" id="KW-0540">Nuclease</keyword>
<dbReference type="HOGENOM" id="CLU_106710_0_1_4"/>
<dbReference type="AlphaFoldDB" id="H3KGU7"/>
<dbReference type="EC" id="3.1.-.-" evidence="7"/>
<dbReference type="RefSeq" id="WP_008543176.1">
    <property type="nucleotide sequence ID" value="NZ_JH605003.1"/>
</dbReference>
<evidence type="ECO:0000256" key="3">
    <source>
        <dbReference type="ARBA" id="ARBA00022723"/>
    </source>
</evidence>
<keyword evidence="5 7" id="KW-0378">Hydrolase</keyword>
<reference evidence="8 9" key="1">
    <citation type="submission" date="2011-11" db="EMBL/GenBank/DDBJ databases">
        <authorList>
            <person name="Weinstock G."/>
            <person name="Sodergren E."/>
            <person name="Clifton S."/>
            <person name="Fulton L."/>
            <person name="Fulton B."/>
            <person name="Courtney L."/>
            <person name="Fronick C."/>
            <person name="Harrison M."/>
            <person name="Strong C."/>
            <person name="Farmer C."/>
            <person name="Delahaunty K."/>
            <person name="Markovic C."/>
            <person name="Hall O."/>
            <person name="Minx P."/>
            <person name="Tomlinson C."/>
            <person name="Mitreva M."/>
            <person name="Hou S."/>
            <person name="Chen J."/>
            <person name="Wollam A."/>
            <person name="Pepin K.H."/>
            <person name="Johnson M."/>
            <person name="Bhonagiri V."/>
            <person name="Zhang X."/>
            <person name="Suruliraj S."/>
            <person name="Warren W."/>
            <person name="Chinwalla A."/>
            <person name="Mardis E.R."/>
            <person name="Wilson R.K."/>
        </authorList>
    </citation>
    <scope>NUCLEOTIDE SEQUENCE [LARGE SCALE GENOMIC DNA]</scope>
    <source>
        <strain evidence="8 9">YIT 11816</strain>
    </source>
</reference>
<dbReference type="STRING" id="762967.HMPREF9440_01979"/>
<dbReference type="InterPro" id="IPR023091">
    <property type="entry name" value="MetalPrtase_cat_dom_sf_prd"/>
</dbReference>
<evidence type="ECO:0000256" key="7">
    <source>
        <dbReference type="HAMAP-Rule" id="MF_00009"/>
    </source>
</evidence>
<gene>
    <name evidence="7" type="primary">ybeY</name>
    <name evidence="8" type="ORF">HMPREF9440_01979</name>
</gene>
<feature type="binding site" evidence="7">
    <location>
        <position position="120"/>
    </location>
    <ligand>
        <name>Zn(2+)</name>
        <dbReference type="ChEBI" id="CHEBI:29105"/>
        <note>catalytic</note>
    </ligand>
</feature>
<dbReference type="Gene3D" id="3.40.390.30">
    <property type="entry name" value="Metalloproteases ('zincins'), catalytic domain"/>
    <property type="match status" value="1"/>
</dbReference>
<keyword evidence="7" id="KW-0690">Ribosome biogenesis</keyword>
<evidence type="ECO:0000256" key="1">
    <source>
        <dbReference type="ARBA" id="ARBA00010875"/>
    </source>
</evidence>
<dbReference type="PATRIC" id="fig|762967.3.peg.1560"/>
<protein>
    <recommendedName>
        <fullName evidence="7">Endoribonuclease YbeY</fullName>
        <ecNumber evidence="7">3.1.-.-</ecNumber>
    </recommendedName>
</protein>
<comment type="function">
    <text evidence="7">Single strand-specific metallo-endoribonuclease involved in late-stage 70S ribosome quality control and in maturation of the 3' terminus of the 16S rRNA.</text>
</comment>
<dbReference type="GO" id="GO:0004222">
    <property type="term" value="F:metalloendopeptidase activity"/>
    <property type="evidence" value="ECO:0007669"/>
    <property type="project" value="InterPro"/>
</dbReference>
<dbReference type="PANTHER" id="PTHR46986">
    <property type="entry name" value="ENDORIBONUCLEASE YBEY, CHLOROPLASTIC"/>
    <property type="match status" value="1"/>
</dbReference>